<accession>A0AAV5B3J9</accession>
<feature type="transmembrane region" description="Helical" evidence="1">
    <location>
        <begin position="102"/>
        <end position="122"/>
    </location>
</feature>
<evidence type="ECO:0000313" key="4">
    <source>
        <dbReference type="Proteomes" id="UP001055025"/>
    </source>
</evidence>
<keyword evidence="1" id="KW-1133">Transmembrane helix</keyword>
<keyword evidence="4" id="KW-1185">Reference proteome</keyword>
<keyword evidence="1" id="KW-0812">Transmembrane</keyword>
<evidence type="ECO:0000256" key="2">
    <source>
        <dbReference type="SAM" id="SignalP"/>
    </source>
</evidence>
<dbReference type="AlphaFoldDB" id="A0AAV5B3J9"/>
<name>A0AAV5B3J9_9ACTN</name>
<feature type="transmembrane region" description="Helical" evidence="1">
    <location>
        <begin position="63"/>
        <end position="81"/>
    </location>
</feature>
<sequence>MHLHHPRPRRATVAAGACLAMAAAALAGSSWLAAHPSDAWACGPYVALSDAVGFLPGLVPFSVAEWVLVLAATAAVVYFARSVAAVVRASRGRRLAAAGRRAVPAVAVVAAAWALFMALQGLNYSRPTFAELAGYGPVLQEARALPAEERARRLTALCEELGRRVDESRVALGPVSDGWLRNRPSATGGAAGDFPAMARAATSQVRALNDRYPGLFAVDFSDPKPVLASRAMSLVGITGVYFPYTAEANVSCDWPRLSIPATMGHELAHRAGFMREDEANYIGYLACAASDDPLARYSGLTMAYDEAMAALHRADPEAWARIHGERDLAVAGDRAARADMAAAYRGPLQDLGDAVNDGYLKANGQEAGTASYGLMVDLLLADPALQSA</sequence>
<dbReference type="Proteomes" id="UP001055025">
    <property type="component" value="Unassembled WGS sequence"/>
</dbReference>
<dbReference type="InterPro" id="IPR024294">
    <property type="entry name" value="DUF3810"/>
</dbReference>
<feature type="chain" id="PRO_5043719371" description="DUF3810 domain-containing protein" evidence="2">
    <location>
        <begin position="28"/>
        <end position="388"/>
    </location>
</feature>
<protein>
    <recommendedName>
        <fullName evidence="5">DUF3810 domain-containing protein</fullName>
    </recommendedName>
</protein>
<proteinExistence type="predicted"/>
<comment type="caution">
    <text evidence="3">The sequence shown here is derived from an EMBL/GenBank/DDBJ whole genome shotgun (WGS) entry which is preliminary data.</text>
</comment>
<keyword evidence="2" id="KW-0732">Signal</keyword>
<organism evidence="3 4">
    <name type="scientific">Granulimonas faecalis</name>
    <dbReference type="NCBI Taxonomy" id="2894155"/>
    <lineage>
        <taxon>Bacteria</taxon>
        <taxon>Bacillati</taxon>
        <taxon>Actinomycetota</taxon>
        <taxon>Coriobacteriia</taxon>
        <taxon>Coriobacteriales</taxon>
        <taxon>Kribbibacteriaceae</taxon>
        <taxon>Granulimonas</taxon>
    </lineage>
</organism>
<dbReference type="RefSeq" id="WP_168354068.1">
    <property type="nucleotide sequence ID" value="NZ_BQKC01000001.1"/>
</dbReference>
<keyword evidence="1" id="KW-0472">Membrane</keyword>
<evidence type="ECO:0000256" key="1">
    <source>
        <dbReference type="SAM" id="Phobius"/>
    </source>
</evidence>
<evidence type="ECO:0000313" key="3">
    <source>
        <dbReference type="EMBL" id="GJM56014.1"/>
    </source>
</evidence>
<dbReference type="Pfam" id="PF12725">
    <property type="entry name" value="DUF3810"/>
    <property type="match status" value="1"/>
</dbReference>
<feature type="signal peptide" evidence="2">
    <location>
        <begin position="1"/>
        <end position="27"/>
    </location>
</feature>
<dbReference type="EMBL" id="BQKC01000001">
    <property type="protein sequence ID" value="GJM56014.1"/>
    <property type="molecule type" value="Genomic_DNA"/>
</dbReference>
<evidence type="ECO:0008006" key="5">
    <source>
        <dbReference type="Google" id="ProtNLM"/>
    </source>
</evidence>
<reference evidence="3" key="1">
    <citation type="journal article" date="2022" name="Int. J. Syst. Evol. Microbiol.">
        <title>Granulimonas faecalis gen. nov., sp. nov., and Leptogranulimonas caecicola gen. nov., sp. nov., novel lactate-producing Atopobiaceae bacteria isolated from mouse intestines, and an emended description of the family Atopobiaceae.</title>
        <authorList>
            <person name="Morinaga K."/>
            <person name="Kusada H."/>
            <person name="Sakamoto S."/>
            <person name="Murakami T."/>
            <person name="Toyoda A."/>
            <person name="Mori H."/>
            <person name="Meng X.Y."/>
            <person name="Takashino M."/>
            <person name="Murotomi K."/>
            <person name="Tamaki H."/>
        </authorList>
    </citation>
    <scope>NUCLEOTIDE SEQUENCE</scope>
    <source>
        <strain evidence="3">OPF53</strain>
    </source>
</reference>
<gene>
    <name evidence="3" type="ORF">ATOP_16690</name>
</gene>